<keyword evidence="2" id="KW-1185">Reference proteome</keyword>
<comment type="caution">
    <text evidence="1">The sequence shown here is derived from an EMBL/GenBank/DDBJ whole genome shotgun (WGS) entry which is preliminary data.</text>
</comment>
<gene>
    <name evidence="1" type="ORF">ACFQDI_07570</name>
</gene>
<dbReference type="EMBL" id="JBHSMQ010000002">
    <property type="protein sequence ID" value="MFC5454704.1"/>
    <property type="molecule type" value="Genomic_DNA"/>
</dbReference>
<reference evidence="2" key="1">
    <citation type="journal article" date="2019" name="Int. J. Syst. Evol. Microbiol.">
        <title>The Global Catalogue of Microorganisms (GCM) 10K type strain sequencing project: providing services to taxonomists for standard genome sequencing and annotation.</title>
        <authorList>
            <consortium name="The Broad Institute Genomics Platform"/>
            <consortium name="The Broad Institute Genome Sequencing Center for Infectious Disease"/>
            <person name="Wu L."/>
            <person name="Ma J."/>
        </authorList>
    </citation>
    <scope>NUCLEOTIDE SEQUENCE [LARGE SCALE GENOMIC DNA]</scope>
    <source>
        <strain evidence="2">CGMCC 4.1469</strain>
    </source>
</reference>
<organism evidence="1 2">
    <name type="scientific">Prosthecobacter fluviatilis</name>
    <dbReference type="NCBI Taxonomy" id="445931"/>
    <lineage>
        <taxon>Bacteria</taxon>
        <taxon>Pseudomonadati</taxon>
        <taxon>Verrucomicrobiota</taxon>
        <taxon>Verrucomicrobiia</taxon>
        <taxon>Verrucomicrobiales</taxon>
        <taxon>Verrucomicrobiaceae</taxon>
        <taxon>Prosthecobacter</taxon>
    </lineage>
</organism>
<dbReference type="RefSeq" id="WP_377165052.1">
    <property type="nucleotide sequence ID" value="NZ_JBHSMQ010000002.1"/>
</dbReference>
<proteinExistence type="predicted"/>
<protein>
    <submittedName>
        <fullName evidence="1">Uncharacterized protein</fullName>
    </submittedName>
</protein>
<evidence type="ECO:0000313" key="1">
    <source>
        <dbReference type="EMBL" id="MFC5454704.1"/>
    </source>
</evidence>
<evidence type="ECO:0000313" key="2">
    <source>
        <dbReference type="Proteomes" id="UP001596052"/>
    </source>
</evidence>
<dbReference type="Proteomes" id="UP001596052">
    <property type="component" value="Unassembled WGS sequence"/>
</dbReference>
<sequence length="219" mass="24488">MIFKNDSLDPAAVFACAISLRDACDQAAKLQNLSLSDAFSGVDQFYREAMRIAGLFEEWACQHVVFDETEDVWPYLLEDKFGAACLQRMSVEDLRGFDAEDCPDVAMKLLLPLHYQDAPRLPLDVTAINPVSASHFTHWRIQTIRCLSGDDSFEPMIFGDDPFDPEYEPSILALYGVNAEGLVEHIKDFDRYADAVAFVSKIAPEVEFPEVPVVKAQGS</sequence>
<name>A0ABW0KMR8_9BACT</name>
<accession>A0ABW0KMR8</accession>